<dbReference type="SUPFAM" id="SSF52540">
    <property type="entry name" value="P-loop containing nucleoside triphosphate hydrolases"/>
    <property type="match status" value="1"/>
</dbReference>
<keyword evidence="4" id="KW-0540">Nuclease</keyword>
<dbReference type="Gene3D" id="3.40.50.300">
    <property type="entry name" value="P-loop containing nucleotide triphosphate hydrolases"/>
    <property type="match status" value="2"/>
</dbReference>
<keyword evidence="8 11" id="KW-0378">Hydrolase</keyword>
<gene>
    <name evidence="14" type="ORF">FC44_GL001358</name>
</gene>
<comment type="caution">
    <text evidence="14">The sequence shown here is derived from an EMBL/GenBank/DDBJ whole genome shotgun (WGS) entry which is preliminary data.</text>
</comment>
<dbReference type="Pfam" id="PF18766">
    <property type="entry name" value="SWI2_SNF2"/>
    <property type="match status" value="1"/>
</dbReference>
<dbReference type="PROSITE" id="PS51192">
    <property type="entry name" value="HELICASE_ATP_BIND_1"/>
    <property type="match status" value="1"/>
</dbReference>
<comment type="similarity">
    <text evidence="2 11">Belongs to the HsdR family.</text>
</comment>
<feature type="domain" description="Helicase ATP-binding" evidence="13">
    <location>
        <begin position="283"/>
        <end position="454"/>
    </location>
</feature>
<comment type="catalytic activity">
    <reaction evidence="1 11">
        <text>Endonucleolytic cleavage of DNA to give random double-stranded fragments with terminal 5'-phosphates, ATP is simultaneously hydrolyzed.</text>
        <dbReference type="EC" id="3.1.21.3"/>
    </reaction>
</comment>
<evidence type="ECO:0000256" key="11">
    <source>
        <dbReference type="RuleBase" id="RU364115"/>
    </source>
</evidence>
<dbReference type="Gene3D" id="3.90.1570.50">
    <property type="match status" value="1"/>
</dbReference>
<dbReference type="Pfam" id="PF22679">
    <property type="entry name" value="T1R_D3-like"/>
    <property type="match status" value="1"/>
</dbReference>
<keyword evidence="7" id="KW-0255">Endonuclease</keyword>
<dbReference type="EC" id="3.1.21.3" evidence="11"/>
<dbReference type="InterPro" id="IPR051268">
    <property type="entry name" value="Type-I_R_enzyme_R_subunit"/>
</dbReference>
<dbReference type="PANTHER" id="PTHR30195">
    <property type="entry name" value="TYPE I SITE-SPECIFIC DEOXYRIBONUCLEASE PROTEIN SUBUNIT M AND R"/>
    <property type="match status" value="1"/>
</dbReference>
<evidence type="ECO:0000256" key="6">
    <source>
        <dbReference type="ARBA" id="ARBA00022747"/>
    </source>
</evidence>
<dbReference type="InterPro" id="IPR014001">
    <property type="entry name" value="Helicase_ATP-bd"/>
</dbReference>
<keyword evidence="6 11" id="KW-0680">Restriction system</keyword>
<evidence type="ECO:0000256" key="5">
    <source>
        <dbReference type="ARBA" id="ARBA00022741"/>
    </source>
</evidence>
<dbReference type="CDD" id="cd22332">
    <property type="entry name" value="HsdR_N"/>
    <property type="match status" value="1"/>
</dbReference>
<dbReference type="SMART" id="SM00487">
    <property type="entry name" value="DEXDc"/>
    <property type="match status" value="1"/>
</dbReference>
<organism evidence="14 15">
    <name type="scientific">Lactobacillus intestinalis DSM 6629</name>
    <dbReference type="NCBI Taxonomy" id="1423761"/>
    <lineage>
        <taxon>Bacteria</taxon>
        <taxon>Bacillati</taxon>
        <taxon>Bacillota</taxon>
        <taxon>Bacilli</taxon>
        <taxon>Lactobacillales</taxon>
        <taxon>Lactobacillaceae</taxon>
        <taxon>Lactobacillus</taxon>
    </lineage>
</organism>
<evidence type="ECO:0000256" key="3">
    <source>
        <dbReference type="ARBA" id="ARBA00011296"/>
    </source>
</evidence>
<evidence type="ECO:0000313" key="15">
    <source>
        <dbReference type="Proteomes" id="UP000051735"/>
    </source>
</evidence>
<dbReference type="Proteomes" id="UP000051735">
    <property type="component" value="Unassembled WGS sequence"/>
</dbReference>
<evidence type="ECO:0000256" key="2">
    <source>
        <dbReference type="ARBA" id="ARBA00008598"/>
    </source>
</evidence>
<evidence type="ECO:0000256" key="10">
    <source>
        <dbReference type="ARBA" id="ARBA00023125"/>
    </source>
</evidence>
<evidence type="ECO:0000256" key="1">
    <source>
        <dbReference type="ARBA" id="ARBA00000851"/>
    </source>
</evidence>
<reference evidence="14 15" key="1">
    <citation type="journal article" date="2015" name="Genome Announc.">
        <title>Expanding the biotechnology potential of lactobacilli through comparative genomics of 213 strains and associated genera.</title>
        <authorList>
            <person name="Sun Z."/>
            <person name="Harris H.M."/>
            <person name="McCann A."/>
            <person name="Guo C."/>
            <person name="Argimon S."/>
            <person name="Zhang W."/>
            <person name="Yang X."/>
            <person name="Jeffery I.B."/>
            <person name="Cooney J.C."/>
            <person name="Kagawa T.F."/>
            <person name="Liu W."/>
            <person name="Song Y."/>
            <person name="Salvetti E."/>
            <person name="Wrobel A."/>
            <person name="Rasinkangas P."/>
            <person name="Parkhill J."/>
            <person name="Rea M.C."/>
            <person name="O'Sullivan O."/>
            <person name="Ritari J."/>
            <person name="Douillard F.P."/>
            <person name="Paul Ross R."/>
            <person name="Yang R."/>
            <person name="Briner A.E."/>
            <person name="Felis G.E."/>
            <person name="de Vos W.M."/>
            <person name="Barrangou R."/>
            <person name="Klaenhammer T.R."/>
            <person name="Caufield P.W."/>
            <person name="Cui Y."/>
            <person name="Zhang H."/>
            <person name="O'Toole P.W."/>
        </authorList>
    </citation>
    <scope>NUCLEOTIDE SEQUENCE [LARGE SCALE GENOMIC DNA]</scope>
    <source>
        <strain evidence="14 15">DSM 6629</strain>
    </source>
</reference>
<dbReference type="InterPro" id="IPR004473">
    <property type="entry name" value="Restrct_endonuc_typeI_HsdR"/>
</dbReference>
<keyword evidence="5 11" id="KW-0547">Nucleotide-binding</keyword>
<dbReference type="Pfam" id="PF04313">
    <property type="entry name" value="HSDR_N"/>
    <property type="match status" value="1"/>
</dbReference>
<evidence type="ECO:0000256" key="7">
    <source>
        <dbReference type="ARBA" id="ARBA00022759"/>
    </source>
</evidence>
<dbReference type="InterPro" id="IPR040980">
    <property type="entry name" value="SWI2_SNF2"/>
</dbReference>
<keyword evidence="9 11" id="KW-0067">ATP-binding</keyword>
<evidence type="ECO:0000256" key="12">
    <source>
        <dbReference type="SAM" id="Coils"/>
    </source>
</evidence>
<evidence type="ECO:0000256" key="8">
    <source>
        <dbReference type="ARBA" id="ARBA00022801"/>
    </source>
</evidence>
<name>A0ABR5PRD4_9LACO</name>
<comment type="function">
    <text evidence="11">Subunit R is required for both nuclease and ATPase activities, but not for modification.</text>
</comment>
<evidence type="ECO:0000259" key="13">
    <source>
        <dbReference type="PROSITE" id="PS51192"/>
    </source>
</evidence>
<dbReference type="NCBIfam" id="TIGR00348">
    <property type="entry name" value="hsdR"/>
    <property type="match status" value="1"/>
</dbReference>
<comment type="subunit">
    <text evidence="3 11">The type I restriction/modification system is composed of three polypeptides R, M and S.</text>
</comment>
<keyword evidence="12" id="KW-0175">Coiled coil</keyword>
<dbReference type="Pfam" id="PF12008">
    <property type="entry name" value="EcoR124_C"/>
    <property type="match status" value="1"/>
</dbReference>
<dbReference type="InterPro" id="IPR022625">
    <property type="entry name" value="TypeI_RM_Rsu_C"/>
</dbReference>
<proteinExistence type="inferred from homology"/>
<accession>A0ABR5PRD4</accession>
<keyword evidence="10 11" id="KW-0238">DNA-binding</keyword>
<sequence length="1033" mass="119241">MMAIEKAELKFENELIHKLETLGGVKQWKYEATIKTTDQLWSNFKTILEENNRDKLDKPLSKDEFSQVKRIITTLKNPYEAGQFLYGLNGVSQVEVDLDSGKHIYLTVFDQAQIGAGNTRYQVVNQIERDAVIPGYPKRRFDTTLLINGLPIIQIEEKADYHDVDEALNQMHRYIHEQQYGDIFSPLQILVGMTPHDAKYMARTTDEMFNKTFAFQWQRREDNTPVLDWQEFTSSMLSIPMAHKMATNYMILDGTPRKQMIKVMRPYQVYAASSIIDKVRQHDFDINDQEIGYIWHATGSGKTISSFKTAWLASRLPNIDKVIFLVDRVALTNQTVDEYSAYDPEKGENGNGGVVTDAANRWVLSKKIKSKGNGIIVTSIQKMAALVKDKKGINDIAKKNILFIVDEAHRSTAGNMLQSIKTTFTRSAWVGYTGTPNFDKAPTTRDIFGNLIHAYTIVDAIRDGNVLGFKVDFETTLSDEVLKEQYLPAYFKARYPKYSEKQIQDRIENLQPEDMDDMIEPSVYDNNQKHVELVVKDVLDNWDKRSRNSEYNALFTTHVGGNKASTPMAMMFYKEFKKQNKLRKKPLKIGITFSQDNSNGDNQLENNKSLEEAIKDYNKQFGTSFGVKDAKEYTEQLVSRLNRTIYDGNYVDLVIVVDQLLTGFDAPQLNTLYVDRTLQGSALIQAYSRTNRVYDMQTKPFGRIVNYRWPVQSEKLMKKALAEYGDKNSANEQQVLDTKVPKNVISPEFKDVKKELKKVVNRLSSTTNEFTTVPQNIEANLQDQMLKDLQQYNHLMAMAKQDDHYNEKQPEKFLNEIGLSQKQEEILTTTLAIKLKKRIAKRIGADFNDIDLSMEHVKEVQVSYTYLKQLIAELMNQKHEKQEEKARNTAKQIKELSDRMEDRKKAEQINQFTDSILDGFEVSTYPVKQDDIDGFLEKYSNCSMREEILTYKRKWGLVDIKDNQKVNDIIYNHVQGADDLNIDGELDNIIREASLVYKTDAEDEKVRALAKIKYRRRLRETLSEFADDITKKY</sequence>
<evidence type="ECO:0000256" key="9">
    <source>
        <dbReference type="ARBA" id="ARBA00022840"/>
    </source>
</evidence>
<protein>
    <recommendedName>
        <fullName evidence="11">Type I restriction enzyme endonuclease subunit</fullName>
        <shortName evidence="11">R protein</shortName>
        <ecNumber evidence="11">3.1.21.3</ecNumber>
    </recommendedName>
    <alternativeName>
        <fullName evidence="11">Type-1 restriction enzyme R protein</fullName>
    </alternativeName>
</protein>
<evidence type="ECO:0000313" key="14">
    <source>
        <dbReference type="EMBL" id="KRM33002.1"/>
    </source>
</evidence>
<dbReference type="PANTHER" id="PTHR30195:SF16">
    <property type="entry name" value="TYPE I RESTRICTION ENZYME ENDONUCLEASE SUBUNIT"/>
    <property type="match status" value="1"/>
</dbReference>
<keyword evidence="15" id="KW-1185">Reference proteome</keyword>
<dbReference type="InterPro" id="IPR007409">
    <property type="entry name" value="Restrct_endonuc_type1_HsdR_N"/>
</dbReference>
<dbReference type="InterPro" id="IPR055180">
    <property type="entry name" value="HsdR_RecA-like_helicase_dom_2"/>
</dbReference>
<feature type="coiled-coil region" evidence="12">
    <location>
        <begin position="864"/>
        <end position="906"/>
    </location>
</feature>
<dbReference type="CDD" id="cd18800">
    <property type="entry name" value="SF2_C_EcoR124I-like"/>
    <property type="match status" value="1"/>
</dbReference>
<evidence type="ECO:0000256" key="4">
    <source>
        <dbReference type="ARBA" id="ARBA00022722"/>
    </source>
</evidence>
<dbReference type="InterPro" id="IPR027417">
    <property type="entry name" value="P-loop_NTPase"/>
</dbReference>
<dbReference type="EMBL" id="AZGN01000034">
    <property type="protein sequence ID" value="KRM33002.1"/>
    <property type="molecule type" value="Genomic_DNA"/>
</dbReference>